<evidence type="ECO:0000313" key="1">
    <source>
        <dbReference type="EMBL" id="KAG0688998.1"/>
    </source>
</evidence>
<gene>
    <name evidence="1" type="ORF">C6P40_000234</name>
</gene>
<organism evidence="1 2">
    <name type="scientific">Pichia californica</name>
    <dbReference type="NCBI Taxonomy" id="460514"/>
    <lineage>
        <taxon>Eukaryota</taxon>
        <taxon>Fungi</taxon>
        <taxon>Dikarya</taxon>
        <taxon>Ascomycota</taxon>
        <taxon>Saccharomycotina</taxon>
        <taxon>Pichiomycetes</taxon>
        <taxon>Pichiales</taxon>
        <taxon>Pichiaceae</taxon>
        <taxon>Pichia</taxon>
    </lineage>
</organism>
<accession>A0A9P7BH34</accession>
<protein>
    <submittedName>
        <fullName evidence="1">Uncharacterized protein</fullName>
    </submittedName>
</protein>
<comment type="caution">
    <text evidence="1">The sequence shown here is derived from an EMBL/GenBank/DDBJ whole genome shotgun (WGS) entry which is preliminary data.</text>
</comment>
<keyword evidence="2" id="KW-1185">Reference proteome</keyword>
<dbReference type="EMBL" id="PUHW01000107">
    <property type="protein sequence ID" value="KAG0688998.1"/>
    <property type="molecule type" value="Genomic_DNA"/>
</dbReference>
<sequence>MLSRQATRSFSTVLRLANKASKVETDSLHGSFKTFAEYRESIIKKDPESLQTRFKIMLTSGKPASVPETQAEQHAFSDIVKKVAYNA</sequence>
<name>A0A9P7BH34_9ASCO</name>
<dbReference type="AlphaFoldDB" id="A0A9P7BH34"/>
<proteinExistence type="predicted"/>
<dbReference type="Proteomes" id="UP000697127">
    <property type="component" value="Unassembled WGS sequence"/>
</dbReference>
<evidence type="ECO:0000313" key="2">
    <source>
        <dbReference type="Proteomes" id="UP000697127"/>
    </source>
</evidence>
<reference evidence="1" key="1">
    <citation type="submission" date="2020-11" db="EMBL/GenBank/DDBJ databases">
        <title>Kefir isolates.</title>
        <authorList>
            <person name="Marcisauskas S."/>
            <person name="Kim Y."/>
            <person name="Blasche S."/>
        </authorList>
    </citation>
    <scope>NUCLEOTIDE SEQUENCE</scope>
    <source>
        <strain evidence="1">Olga-1</strain>
    </source>
</reference>